<dbReference type="Proteomes" id="UP000887569">
    <property type="component" value="Unplaced"/>
</dbReference>
<dbReference type="AlphaFoldDB" id="A0A915BM87"/>
<name>A0A915BM87_PARUN</name>
<accession>A0A915BM87</accession>
<dbReference type="WBParaSite" id="PgR047_g008_t01">
    <property type="protein sequence ID" value="PgR047_g008_t01"/>
    <property type="gene ID" value="PgR047_g008"/>
</dbReference>
<proteinExistence type="predicted"/>
<protein>
    <submittedName>
        <fullName evidence="3">Uncharacterized protein</fullName>
    </submittedName>
</protein>
<evidence type="ECO:0000313" key="3">
    <source>
        <dbReference type="WBParaSite" id="PgR047_g008_t01"/>
    </source>
</evidence>
<reference evidence="3" key="1">
    <citation type="submission" date="2022-11" db="UniProtKB">
        <authorList>
            <consortium name="WormBaseParasite"/>
        </authorList>
    </citation>
    <scope>IDENTIFICATION</scope>
</reference>
<sequence length="125" mass="14207">MDRPETNHLGSDAMRELRKMVGGREIGKVSQNVNSGKHECTREDEELLQKRQLEIAKKAMQRATSGAFHHQFRAVKQLLFVKANTDEEAVNKLELGGTERRHKSADRRQDNVTDESGEGIYCAEK</sequence>
<evidence type="ECO:0000256" key="1">
    <source>
        <dbReference type="SAM" id="MobiDB-lite"/>
    </source>
</evidence>
<keyword evidence="2" id="KW-1185">Reference proteome</keyword>
<evidence type="ECO:0000313" key="2">
    <source>
        <dbReference type="Proteomes" id="UP000887569"/>
    </source>
</evidence>
<organism evidence="2 3">
    <name type="scientific">Parascaris univalens</name>
    <name type="common">Nematode worm</name>
    <dbReference type="NCBI Taxonomy" id="6257"/>
    <lineage>
        <taxon>Eukaryota</taxon>
        <taxon>Metazoa</taxon>
        <taxon>Ecdysozoa</taxon>
        <taxon>Nematoda</taxon>
        <taxon>Chromadorea</taxon>
        <taxon>Rhabditida</taxon>
        <taxon>Spirurina</taxon>
        <taxon>Ascaridomorpha</taxon>
        <taxon>Ascaridoidea</taxon>
        <taxon>Ascarididae</taxon>
        <taxon>Parascaris</taxon>
    </lineage>
</organism>
<feature type="region of interest" description="Disordered" evidence="1">
    <location>
        <begin position="94"/>
        <end position="125"/>
    </location>
</feature>